<evidence type="ECO:0000313" key="3">
    <source>
        <dbReference type="EMBL" id="CRL45062.1"/>
    </source>
</evidence>
<dbReference type="AlphaFoldDB" id="A0A193QIQ4"/>
<sequence>MYGLGGIINIFFINNPKTYILSASIFLLFTFYAIYKSHVISSLKIFITLSLLGIMLSFIISSTEDEEKHAQFFVNIIYLGLSIIFTAAIKSKNS</sequence>
<reference evidence="3 4" key="1">
    <citation type="submission" date="2015-05" db="EMBL/GenBank/DDBJ databases">
        <authorList>
            <person name="Goodhead I."/>
        </authorList>
    </citation>
    <scope>NUCLEOTIDE SEQUENCE [LARGE SCALE GENOMIC DNA]</scope>
    <source>
        <strain evidence="3">B4</strain>
        <strain evidence="4">morsitans</strain>
    </source>
</reference>
<feature type="transmembrane region" description="Helical" evidence="1">
    <location>
        <begin position="18"/>
        <end position="35"/>
    </location>
</feature>
<feature type="transmembrane region" description="Helical" evidence="1">
    <location>
        <begin position="42"/>
        <end position="60"/>
    </location>
</feature>
<dbReference type="EMBL" id="LN854557">
    <property type="protein sequence ID" value="CRL43702.1"/>
    <property type="molecule type" value="Genomic_DNA"/>
</dbReference>
<protein>
    <submittedName>
        <fullName evidence="3">Uncharacterized protein</fullName>
    </submittedName>
</protein>
<evidence type="ECO:0000313" key="2">
    <source>
        <dbReference type="EMBL" id="CRL43702.1"/>
    </source>
</evidence>
<dbReference type="BioCyc" id="SGLO343509:SGP1_RS00780-MONOMER"/>
<proteinExistence type="predicted"/>
<dbReference type="EMBL" id="LN854557">
    <property type="protein sequence ID" value="CRL45062.1"/>
    <property type="molecule type" value="Genomic_DNA"/>
</dbReference>
<accession>A0A193QIQ4</accession>
<evidence type="ECO:0000313" key="4">
    <source>
        <dbReference type="Proteomes" id="UP000245838"/>
    </source>
</evidence>
<keyword evidence="1" id="KW-1133">Transmembrane helix</keyword>
<dbReference type="Proteomes" id="UP000245838">
    <property type="component" value="Chromosome sggmmb4_Chromosome"/>
</dbReference>
<feature type="transmembrane region" description="Helical" evidence="1">
    <location>
        <begin position="72"/>
        <end position="89"/>
    </location>
</feature>
<name>A0A193QIQ4_SODGM</name>
<keyword evidence="1" id="KW-0812">Transmembrane</keyword>
<organism evidence="3 4">
    <name type="scientific">Sodalis glossinidius (strain morsitans)</name>
    <dbReference type="NCBI Taxonomy" id="343509"/>
    <lineage>
        <taxon>Bacteria</taxon>
        <taxon>Pseudomonadati</taxon>
        <taxon>Pseudomonadota</taxon>
        <taxon>Gammaproteobacteria</taxon>
        <taxon>Enterobacterales</taxon>
        <taxon>Bruguierivoracaceae</taxon>
        <taxon>Sodalis</taxon>
    </lineage>
</organism>
<evidence type="ECO:0000256" key="1">
    <source>
        <dbReference type="SAM" id="Phobius"/>
    </source>
</evidence>
<gene>
    <name evidence="2" type="ORF">SGGMMB4_00205</name>
    <name evidence="3" type="ORF">SGGMMB4_02565</name>
</gene>
<dbReference type="BioCyc" id="SGLO343509:SGP1_RS09915-MONOMER"/>
<keyword evidence="1" id="KW-0472">Membrane</keyword>